<comment type="caution">
    <text evidence="4">The sequence shown here is derived from an EMBL/GenBank/DDBJ whole genome shotgun (WGS) entry which is preliminary data.</text>
</comment>
<feature type="domain" description="AMP-binding enzyme C-terminal" evidence="3">
    <location>
        <begin position="469"/>
        <end position="543"/>
    </location>
</feature>
<feature type="domain" description="AMP-dependent synthetase/ligase" evidence="2">
    <location>
        <begin position="21"/>
        <end position="416"/>
    </location>
</feature>
<dbReference type="InterPro" id="IPR042099">
    <property type="entry name" value="ANL_N_sf"/>
</dbReference>
<dbReference type="Gene3D" id="3.40.50.12780">
    <property type="entry name" value="N-terminal domain of ligase-like"/>
    <property type="match status" value="1"/>
</dbReference>
<dbReference type="Gene3D" id="3.40.50.980">
    <property type="match status" value="1"/>
</dbReference>
<dbReference type="RefSeq" id="WP_345227083.1">
    <property type="nucleotide sequence ID" value="NZ_BAAAXE010000014.1"/>
</dbReference>
<dbReference type="InterPro" id="IPR050237">
    <property type="entry name" value="ATP-dep_AMP-bd_enzyme"/>
</dbReference>
<dbReference type="EMBL" id="JBHMCR010000008">
    <property type="protein sequence ID" value="MFB9521350.1"/>
    <property type="molecule type" value="Genomic_DNA"/>
</dbReference>
<dbReference type="Pfam" id="PF00501">
    <property type="entry name" value="AMP-binding"/>
    <property type="match status" value="1"/>
</dbReference>
<reference evidence="4 5" key="1">
    <citation type="submission" date="2024-09" db="EMBL/GenBank/DDBJ databases">
        <authorList>
            <person name="Sun Q."/>
            <person name="Mori K."/>
        </authorList>
    </citation>
    <scope>NUCLEOTIDE SEQUENCE [LARGE SCALE GENOMIC DNA]</scope>
    <source>
        <strain evidence="4 5">JCM 4362</strain>
    </source>
</reference>
<feature type="compositionally biased region" description="Pro residues" evidence="1">
    <location>
        <begin position="220"/>
        <end position="236"/>
    </location>
</feature>
<evidence type="ECO:0000313" key="5">
    <source>
        <dbReference type="Proteomes" id="UP001589718"/>
    </source>
</evidence>
<evidence type="ECO:0000259" key="3">
    <source>
        <dbReference type="Pfam" id="PF13193"/>
    </source>
</evidence>
<organism evidence="4 5">
    <name type="scientific">Streptomyces cremeus</name>
    <dbReference type="NCBI Taxonomy" id="66881"/>
    <lineage>
        <taxon>Bacteria</taxon>
        <taxon>Bacillati</taxon>
        <taxon>Actinomycetota</taxon>
        <taxon>Actinomycetes</taxon>
        <taxon>Kitasatosporales</taxon>
        <taxon>Streptomycetaceae</taxon>
        <taxon>Streptomyces</taxon>
    </lineage>
</organism>
<dbReference type="InterPro" id="IPR000873">
    <property type="entry name" value="AMP-dep_synth/lig_dom"/>
</dbReference>
<evidence type="ECO:0000259" key="2">
    <source>
        <dbReference type="Pfam" id="PF00501"/>
    </source>
</evidence>
<dbReference type="Pfam" id="PF13193">
    <property type="entry name" value="AMP-binding_C"/>
    <property type="match status" value="1"/>
</dbReference>
<evidence type="ECO:0000256" key="1">
    <source>
        <dbReference type="SAM" id="MobiDB-lite"/>
    </source>
</evidence>
<feature type="region of interest" description="Disordered" evidence="1">
    <location>
        <begin position="208"/>
        <end position="238"/>
    </location>
</feature>
<dbReference type="Proteomes" id="UP001589718">
    <property type="component" value="Unassembled WGS sequence"/>
</dbReference>
<dbReference type="InterPro" id="IPR025110">
    <property type="entry name" value="AMP-bd_C"/>
</dbReference>
<dbReference type="Gene3D" id="3.30.300.30">
    <property type="match status" value="1"/>
</dbReference>
<dbReference type="InterPro" id="IPR045851">
    <property type="entry name" value="AMP-bd_C_sf"/>
</dbReference>
<dbReference type="SUPFAM" id="SSF56801">
    <property type="entry name" value="Acetyl-CoA synthetase-like"/>
    <property type="match status" value="1"/>
</dbReference>
<sequence length="560" mass="59469">MIVDTQQTHERRTYLDHVLEHWHEDQDAEALVQGAQRLTRAQARRRLFRLGHALRGQGLVPGDGVGLFLANRVDSVLVQLAVHLIGCRVVFLPPEPGPGELAALVEQSKARAVVTDPLFARRAAAAAGRSAHAPVLLSLGPCEEQCADLLALAAECPPVRPEGVPAAGADESVTVLYTGGTLGRPKLASHSHRLYDALVDLTRSTSEDSGPGAFLTAHPAPAPARAPGSVPAPGPVTAPDRHRVLAATLLTHGSGHLTAIQALVTGSVLVVLPEFEPGSALEVLREERITAVMFVPPMLYALLDHPRCTPGALPALRRVVVGGAASSPARLQQAVAVLGPVLSQGYGQSEALGITAFGAEELASEAARRPELWRSCGRAISDTEIEIRGEDGTEPLPAKRVGEVCVRGKSVMLGYYEDPERTAEALHGGWLRTGDMGYLDDEGHLYLVDRAKDIIVTGSTSDNVYSRVLEDFLLTLPGVRNAAALGVPDEEYGEAVQVFLATADGADVDPRAVGEAVRAELGELYTPRRTVLLDRLPTTKVGKVDKKALRAAWTEAGPDK</sequence>
<keyword evidence="5" id="KW-1185">Reference proteome</keyword>
<dbReference type="PANTHER" id="PTHR43767">
    <property type="entry name" value="LONG-CHAIN-FATTY-ACID--COA LIGASE"/>
    <property type="match status" value="1"/>
</dbReference>
<dbReference type="PANTHER" id="PTHR43767:SF7">
    <property type="entry name" value="MEDIUM_LONG-CHAIN-FATTY-ACID--COA LIGASE FADD8"/>
    <property type="match status" value="1"/>
</dbReference>
<gene>
    <name evidence="4" type="ORF">ACFFTU_15485</name>
</gene>
<protein>
    <submittedName>
        <fullName evidence="4">Class I adenylate-forming enzyme family protein</fullName>
    </submittedName>
</protein>
<accession>A0ABV5PDT2</accession>
<evidence type="ECO:0000313" key="4">
    <source>
        <dbReference type="EMBL" id="MFB9521350.1"/>
    </source>
</evidence>
<proteinExistence type="predicted"/>
<name>A0ABV5PDT2_STRCM</name>